<name>A0A1M6N180_9BACT</name>
<organism evidence="1 2">
    <name type="scientific">Desulfatibacillum alkenivorans DSM 16219</name>
    <dbReference type="NCBI Taxonomy" id="1121393"/>
    <lineage>
        <taxon>Bacteria</taxon>
        <taxon>Pseudomonadati</taxon>
        <taxon>Thermodesulfobacteriota</taxon>
        <taxon>Desulfobacteria</taxon>
        <taxon>Desulfobacterales</taxon>
        <taxon>Desulfatibacillaceae</taxon>
        <taxon>Desulfatibacillum</taxon>
    </lineage>
</organism>
<accession>A0A1M6N180</accession>
<protein>
    <submittedName>
        <fullName evidence="1">Uncharacterized protein</fullName>
    </submittedName>
</protein>
<proteinExistence type="predicted"/>
<evidence type="ECO:0000313" key="1">
    <source>
        <dbReference type="EMBL" id="SHJ89408.1"/>
    </source>
</evidence>
<evidence type="ECO:0000313" key="2">
    <source>
        <dbReference type="Proteomes" id="UP000183994"/>
    </source>
</evidence>
<dbReference type="RefSeq" id="WP_170868348.1">
    <property type="nucleotide sequence ID" value="NZ_FQZU01000014.1"/>
</dbReference>
<reference evidence="2" key="1">
    <citation type="submission" date="2016-11" db="EMBL/GenBank/DDBJ databases">
        <authorList>
            <person name="Varghese N."/>
            <person name="Submissions S."/>
        </authorList>
    </citation>
    <scope>NUCLEOTIDE SEQUENCE [LARGE SCALE GENOMIC DNA]</scope>
    <source>
        <strain evidence="2">DSM 16219</strain>
    </source>
</reference>
<dbReference type="AlphaFoldDB" id="A0A1M6N180"/>
<dbReference type="EMBL" id="FQZU01000014">
    <property type="protein sequence ID" value="SHJ89408.1"/>
    <property type="molecule type" value="Genomic_DNA"/>
</dbReference>
<keyword evidence="2" id="KW-1185">Reference proteome</keyword>
<sequence>MQKKQERRKSLKGKAEERTPDLRLIALSYTRFGAASLGALMGRGRSRRH</sequence>
<gene>
    <name evidence="1" type="ORF">SAMN02745216_02474</name>
</gene>
<dbReference type="Proteomes" id="UP000183994">
    <property type="component" value="Unassembled WGS sequence"/>
</dbReference>